<keyword evidence="2" id="KW-0472">Membrane</keyword>
<feature type="compositionally biased region" description="Polar residues" evidence="1">
    <location>
        <begin position="426"/>
        <end position="435"/>
    </location>
</feature>
<organism evidence="3 4">
    <name type="scientific">Reticulomyxa filosa</name>
    <dbReference type="NCBI Taxonomy" id="46433"/>
    <lineage>
        <taxon>Eukaryota</taxon>
        <taxon>Sar</taxon>
        <taxon>Rhizaria</taxon>
        <taxon>Retaria</taxon>
        <taxon>Foraminifera</taxon>
        <taxon>Monothalamids</taxon>
        <taxon>Reticulomyxidae</taxon>
        <taxon>Reticulomyxa</taxon>
    </lineage>
</organism>
<feature type="compositionally biased region" description="Basic and acidic residues" evidence="1">
    <location>
        <begin position="442"/>
        <end position="458"/>
    </location>
</feature>
<keyword evidence="2" id="KW-0812">Transmembrane</keyword>
<feature type="transmembrane region" description="Helical" evidence="2">
    <location>
        <begin position="516"/>
        <end position="532"/>
    </location>
</feature>
<protein>
    <submittedName>
        <fullName evidence="3">Uncharacterized protein</fullName>
    </submittedName>
</protein>
<keyword evidence="2" id="KW-1133">Transmembrane helix</keyword>
<dbReference type="Gene3D" id="3.30.1010.10">
    <property type="entry name" value="Phosphatidylinositol 3-kinase Catalytic Subunit, Chain A, domain 4"/>
    <property type="match status" value="1"/>
</dbReference>
<feature type="transmembrane region" description="Helical" evidence="2">
    <location>
        <begin position="49"/>
        <end position="71"/>
    </location>
</feature>
<feature type="compositionally biased region" description="Polar residues" evidence="1">
    <location>
        <begin position="100"/>
        <end position="115"/>
    </location>
</feature>
<feature type="region of interest" description="Disordered" evidence="1">
    <location>
        <begin position="100"/>
        <end position="157"/>
    </location>
</feature>
<comment type="caution">
    <text evidence="3">The sequence shown here is derived from an EMBL/GenBank/DDBJ whole genome shotgun (WGS) entry which is preliminary data.</text>
</comment>
<evidence type="ECO:0000313" key="4">
    <source>
        <dbReference type="Proteomes" id="UP000023152"/>
    </source>
</evidence>
<feature type="region of interest" description="Disordered" evidence="1">
    <location>
        <begin position="370"/>
        <end position="391"/>
    </location>
</feature>
<name>X6P7L1_RETFI</name>
<proteinExistence type="predicted"/>
<reference evidence="3 4" key="1">
    <citation type="journal article" date="2013" name="Curr. Biol.">
        <title>The Genome of the Foraminiferan Reticulomyxa filosa.</title>
        <authorList>
            <person name="Glockner G."/>
            <person name="Hulsmann N."/>
            <person name="Schleicher M."/>
            <person name="Noegel A.A."/>
            <person name="Eichinger L."/>
            <person name="Gallinger C."/>
            <person name="Pawlowski J."/>
            <person name="Sierra R."/>
            <person name="Euteneuer U."/>
            <person name="Pillet L."/>
            <person name="Moustafa A."/>
            <person name="Platzer M."/>
            <person name="Groth M."/>
            <person name="Szafranski K."/>
            <person name="Schliwa M."/>
        </authorList>
    </citation>
    <scope>NUCLEOTIDE SEQUENCE [LARGE SCALE GENOMIC DNA]</scope>
</reference>
<dbReference type="AlphaFoldDB" id="X6P7L1"/>
<feature type="compositionally biased region" description="Basic and acidic residues" evidence="1">
    <location>
        <begin position="377"/>
        <end position="391"/>
    </location>
</feature>
<gene>
    <name evidence="3" type="ORF">RFI_02588</name>
</gene>
<dbReference type="EMBL" id="ASPP01002497">
    <property type="protein sequence ID" value="ETO34505.1"/>
    <property type="molecule type" value="Genomic_DNA"/>
</dbReference>
<feature type="compositionally biased region" description="Basic and acidic residues" evidence="1">
    <location>
        <begin position="116"/>
        <end position="152"/>
    </location>
</feature>
<sequence>MLKKIMSAMIPISMHIFIDWWNEVASKTKIFLSEVMKPLKDKNDGLTDVLLVILAVYLPLFLFVRIIKYLVLPCCKSCCCCGCTRYCLAFLKPLRQSSKQSEGKSHTSSPQQSNKETFENSPEMKRRNSIDLSKEKKDEKSEEKDTPTKDPGDIIDEPAVETELIAKTATIPEAPSKEEEEEEKKDMLVINEGYFQTKKRDSIGGEIVDIMPIHLRQVSEAKTRISGKGSVGHRRTSDWSVVSSSLSLFEDMMQNNTVIEGIRQGTFHQIIKTADIQDLAHFFPIIIPDAMKCVRDEYVKIIMAKATYSLSLRQVIYYFWLSNQHHTLVRRVWAKVILQHSVRLVHPLPKLFGFLLLLFIKKKEKQQQHAVYMHRNSNKDKKHENANSTLSKDDLSLANHEGLIAIFRNIVKNGNSLRPGHRVQLHNGQKNQEISYGQLRSPKRDDKKTEHESSRNESKDSIYFDPIVCHQQISTAVVRKVFRSSACPVWIETYDCDQNVIAQVILKQGDDLRKDAAVMFMFQLFFFIFCYFDKNFI</sequence>
<evidence type="ECO:0000256" key="1">
    <source>
        <dbReference type="SAM" id="MobiDB-lite"/>
    </source>
</evidence>
<feature type="region of interest" description="Disordered" evidence="1">
    <location>
        <begin position="418"/>
        <end position="458"/>
    </location>
</feature>
<evidence type="ECO:0000256" key="2">
    <source>
        <dbReference type="SAM" id="Phobius"/>
    </source>
</evidence>
<keyword evidence="4" id="KW-1185">Reference proteome</keyword>
<evidence type="ECO:0000313" key="3">
    <source>
        <dbReference type="EMBL" id="ETO34505.1"/>
    </source>
</evidence>
<accession>X6P7L1</accession>
<dbReference type="Proteomes" id="UP000023152">
    <property type="component" value="Unassembled WGS sequence"/>
</dbReference>